<dbReference type="GO" id="GO:0016614">
    <property type="term" value="F:oxidoreductase activity, acting on CH-OH group of donors"/>
    <property type="evidence" value="ECO:0007669"/>
    <property type="project" value="InterPro"/>
</dbReference>
<dbReference type="GO" id="GO:0050660">
    <property type="term" value="F:flavin adenine dinucleotide binding"/>
    <property type="evidence" value="ECO:0007669"/>
    <property type="project" value="InterPro"/>
</dbReference>
<dbReference type="AlphaFoldDB" id="A0A2K8PPM6"/>
<dbReference type="Pfam" id="PF00732">
    <property type="entry name" value="GMC_oxred_N"/>
    <property type="match status" value="1"/>
</dbReference>
<dbReference type="InterPro" id="IPR036188">
    <property type="entry name" value="FAD/NAD-bd_sf"/>
</dbReference>
<evidence type="ECO:0000256" key="4">
    <source>
        <dbReference type="ARBA" id="ARBA00023002"/>
    </source>
</evidence>
<keyword evidence="8" id="KW-1185">Reference proteome</keyword>
<accession>A0A2K8PPM6</accession>
<dbReference type="SUPFAM" id="SSF51905">
    <property type="entry name" value="FAD/NAD(P)-binding domain"/>
    <property type="match status" value="1"/>
</dbReference>
<dbReference type="InterPro" id="IPR007867">
    <property type="entry name" value="GMC_OxRtase_C"/>
</dbReference>
<dbReference type="Pfam" id="PF05199">
    <property type="entry name" value="GMC_oxred_C"/>
    <property type="match status" value="1"/>
</dbReference>
<reference evidence="7 8" key="1">
    <citation type="submission" date="2017-11" db="EMBL/GenBank/DDBJ databases">
        <title>Complete genome sequence of Streptomyces lavendulae subsp. lavendulae CCM 3239 (formerly 'Streptomyces aureofaciens CCM 3239'), the producer of the angucycline-type antibiotic auricin.</title>
        <authorList>
            <person name="Busche T."/>
            <person name="Novakova R."/>
            <person name="Al'Dilaimi A."/>
            <person name="Homerova D."/>
            <person name="Feckova L."/>
            <person name="Rezuchova B."/>
            <person name="Mingyar E."/>
            <person name="Csolleiova D."/>
            <person name="Bekeova C."/>
            <person name="Winkler A."/>
            <person name="Sevcikova B."/>
            <person name="Kalinowski J."/>
            <person name="Kormanec J."/>
            <person name="Ruckert C."/>
        </authorList>
    </citation>
    <scope>NUCLEOTIDE SEQUENCE [LARGE SCALE GENOMIC DNA]</scope>
    <source>
        <strain evidence="7 8">CCM 3239</strain>
    </source>
</reference>
<name>A0A2K8PPM6_STRLA</name>
<evidence type="ECO:0000256" key="1">
    <source>
        <dbReference type="ARBA" id="ARBA00010790"/>
    </source>
</evidence>
<evidence type="ECO:0000259" key="6">
    <source>
        <dbReference type="Pfam" id="PF05199"/>
    </source>
</evidence>
<keyword evidence="2" id="KW-0285">Flavoprotein</keyword>
<evidence type="ECO:0000256" key="2">
    <source>
        <dbReference type="ARBA" id="ARBA00022630"/>
    </source>
</evidence>
<proteinExistence type="inferred from homology"/>
<feature type="domain" description="Glucose-methanol-choline oxidoreductase C-terminal" evidence="6">
    <location>
        <begin position="483"/>
        <end position="538"/>
    </location>
</feature>
<evidence type="ECO:0000256" key="3">
    <source>
        <dbReference type="ARBA" id="ARBA00022827"/>
    </source>
</evidence>
<dbReference type="Gene3D" id="3.50.50.60">
    <property type="entry name" value="FAD/NAD(P)-binding domain"/>
    <property type="match status" value="2"/>
</dbReference>
<sequence length="550" mass="60318">MDSTPRSDRFWRDGRAATPRTVVDVGDSPHYDVIIIGTGAGGGTLAHRLAPSGKRVLLLERGGYLPRERDNWDSTAVFVKGKYRAPEFWFDKHGEAFPPEVNYYVGGNTKFYGAALFRLRPEDFGELRHHGGISPAWPLRYEDLEPYYTQAEHLYLVHGRHGEDPGEGPVSAQYAYPPVEHEPRIQQLSDDLEKKGLHPFHLPIGVDLVQDADGRAVPSSVCIRCNRVDGFPCLVRGKADAQVICVEPALEHPNVELLTQAHVVRLETDATGRSVTAVVVRGADGAETRFSADIVVVSCGAVNSAALLLASANDRHPRGLANSSDVVGRHYMRHNNLALMAVSKEPNDTQFQKTLALHDWYLGADDWDHPLGGIQMLGKSDAEQIHGEAPRWAGAVTPDMPFEVLAHHAVDFWLCGEDLPMPDNRVTLDGDGAIHLALDEKNNTEGLERLRHKLQGMLGHLGMHEHHLLPHSIYLHKGMPIGATAHQAGTVRFGTDPAASALDIHCKAHDLDNLYVVDTSFFPSIGAVNPSLTAIANALRVGDHLLARLN</sequence>
<gene>
    <name evidence="7" type="primary">livQ</name>
    <name evidence="7" type="ORF">SLAV_34550</name>
</gene>
<keyword evidence="3" id="KW-0274">FAD</keyword>
<organism evidence="7 8">
    <name type="scientific">Streptomyces lavendulae subsp. lavendulae</name>
    <dbReference type="NCBI Taxonomy" id="58340"/>
    <lineage>
        <taxon>Bacteria</taxon>
        <taxon>Bacillati</taxon>
        <taxon>Actinomycetota</taxon>
        <taxon>Actinomycetes</taxon>
        <taxon>Kitasatosporales</taxon>
        <taxon>Streptomycetaceae</taxon>
        <taxon>Streptomyces</taxon>
    </lineage>
</organism>
<dbReference type="EMBL" id="CP024985">
    <property type="protein sequence ID" value="ATZ28681.1"/>
    <property type="molecule type" value="Genomic_DNA"/>
</dbReference>
<dbReference type="Proteomes" id="UP000231791">
    <property type="component" value="Chromosome"/>
</dbReference>
<evidence type="ECO:0000313" key="7">
    <source>
        <dbReference type="EMBL" id="ATZ28681.1"/>
    </source>
</evidence>
<dbReference type="KEGG" id="slx:SLAV_34550"/>
<evidence type="ECO:0000259" key="5">
    <source>
        <dbReference type="Pfam" id="PF00732"/>
    </source>
</evidence>
<dbReference type="PANTHER" id="PTHR46056:SF12">
    <property type="entry name" value="LONG-CHAIN-ALCOHOL OXIDASE"/>
    <property type="match status" value="1"/>
</dbReference>
<feature type="domain" description="Glucose-methanol-choline oxidoreductase N-terminal" evidence="5">
    <location>
        <begin position="229"/>
        <end position="330"/>
    </location>
</feature>
<dbReference type="PANTHER" id="PTHR46056">
    <property type="entry name" value="LONG-CHAIN-ALCOHOL OXIDASE"/>
    <property type="match status" value="1"/>
</dbReference>
<dbReference type="InterPro" id="IPR000172">
    <property type="entry name" value="GMC_OxRdtase_N"/>
</dbReference>
<comment type="similarity">
    <text evidence="1">Belongs to the GMC oxidoreductase family.</text>
</comment>
<protein>
    <submittedName>
        <fullName evidence="7">6'''-hydroxyparomomycin C oxidase</fullName>
        <ecNumber evidence="7">1.1.3.-</ecNumber>
    </submittedName>
</protein>
<keyword evidence="4 7" id="KW-0560">Oxidoreductase</keyword>
<evidence type="ECO:0000313" key="8">
    <source>
        <dbReference type="Proteomes" id="UP000231791"/>
    </source>
</evidence>
<dbReference type="EC" id="1.1.3.-" evidence="7"/>